<reference evidence="1 2" key="1">
    <citation type="submission" date="2019-03" db="EMBL/GenBank/DDBJ databases">
        <title>Genomic Encyclopedia of Type Strains, Phase IV (KMG-IV): sequencing the most valuable type-strain genomes for metagenomic binning, comparative biology and taxonomic classification.</title>
        <authorList>
            <person name="Goeker M."/>
        </authorList>
    </citation>
    <scope>NUCLEOTIDE SEQUENCE [LARGE SCALE GENOMIC DNA]</scope>
    <source>
        <strain evidence="1 2">DSM 24455</strain>
    </source>
</reference>
<dbReference type="EMBL" id="SOAZ01000050">
    <property type="protein sequence ID" value="TDT45659.1"/>
    <property type="molecule type" value="Genomic_DNA"/>
</dbReference>
<proteinExistence type="predicted"/>
<organism evidence="1 2">
    <name type="scientific">Fonticella tunisiensis</name>
    <dbReference type="NCBI Taxonomy" id="1096341"/>
    <lineage>
        <taxon>Bacteria</taxon>
        <taxon>Bacillati</taxon>
        <taxon>Bacillota</taxon>
        <taxon>Clostridia</taxon>
        <taxon>Eubacteriales</taxon>
        <taxon>Clostridiaceae</taxon>
        <taxon>Fonticella</taxon>
    </lineage>
</organism>
<evidence type="ECO:0000313" key="2">
    <source>
        <dbReference type="Proteomes" id="UP000295325"/>
    </source>
</evidence>
<protein>
    <submittedName>
        <fullName evidence="1">Uncharacterized protein UPF0180</fullName>
    </submittedName>
</protein>
<evidence type="ECO:0000313" key="1">
    <source>
        <dbReference type="EMBL" id="TDT45659.1"/>
    </source>
</evidence>
<dbReference type="Pfam" id="PF03698">
    <property type="entry name" value="UPF0180"/>
    <property type="match status" value="1"/>
</dbReference>
<sequence length="86" mass="9704">MRKKVAIEKNLVNVQQYFKGHGYQVDMFDDTQLHRIEKVGDYDAIIVSGGNIDFLGIQDTSTEVPVVSAEGLSAEQIYSTVQNRRK</sequence>
<gene>
    <name evidence="1" type="ORF">EDD71_1504</name>
</gene>
<keyword evidence="2" id="KW-1185">Reference proteome</keyword>
<accession>A0A4R7K7I5</accession>
<dbReference type="CDD" id="cd01653">
    <property type="entry name" value="GATase1"/>
    <property type="match status" value="1"/>
</dbReference>
<name>A0A4R7K7I5_9CLOT</name>
<dbReference type="Proteomes" id="UP000295325">
    <property type="component" value="Unassembled WGS sequence"/>
</dbReference>
<dbReference type="InterPro" id="IPR005370">
    <property type="entry name" value="UPF0180"/>
</dbReference>
<comment type="caution">
    <text evidence="1">The sequence shown here is derived from an EMBL/GenBank/DDBJ whole genome shotgun (WGS) entry which is preliminary data.</text>
</comment>
<dbReference type="OrthoDB" id="1708042at2"/>
<dbReference type="AlphaFoldDB" id="A0A4R7K7I5"/>
<dbReference type="RefSeq" id="WP_133629494.1">
    <property type="nucleotide sequence ID" value="NZ_SOAZ01000050.1"/>
</dbReference>